<evidence type="ECO:0000313" key="1">
    <source>
        <dbReference type="EMBL" id="MCD7459401.1"/>
    </source>
</evidence>
<comment type="caution">
    <text evidence="1">The sequence shown here is derived from an EMBL/GenBank/DDBJ whole genome shotgun (WGS) entry which is preliminary data.</text>
</comment>
<dbReference type="Proteomes" id="UP000823775">
    <property type="component" value="Unassembled WGS sequence"/>
</dbReference>
<evidence type="ECO:0000313" key="2">
    <source>
        <dbReference type="Proteomes" id="UP000823775"/>
    </source>
</evidence>
<proteinExistence type="predicted"/>
<keyword evidence="2" id="KW-1185">Reference proteome</keyword>
<dbReference type="EMBL" id="JACEIK010000583">
    <property type="protein sequence ID" value="MCD7459401.1"/>
    <property type="molecule type" value="Genomic_DNA"/>
</dbReference>
<sequence length="92" mass="10651">MRVDPDQYPKTLLKSLSLLLLRPKRTCVHPSPLQTLSLTPFRRLTLKSVRSAALMSLPLFHDFSEFQISLTTVGVKRETYLHQSDKSRIWGR</sequence>
<gene>
    <name evidence="1" type="ORF">HAX54_040858</name>
</gene>
<name>A0ABS8SKF4_DATST</name>
<reference evidence="1 2" key="1">
    <citation type="journal article" date="2021" name="BMC Genomics">
        <title>Datura genome reveals duplications of psychoactive alkaloid biosynthetic genes and high mutation rate following tissue culture.</title>
        <authorList>
            <person name="Rajewski A."/>
            <person name="Carter-House D."/>
            <person name="Stajich J."/>
            <person name="Litt A."/>
        </authorList>
    </citation>
    <scope>NUCLEOTIDE SEQUENCE [LARGE SCALE GENOMIC DNA]</scope>
    <source>
        <strain evidence="1">AR-01</strain>
    </source>
</reference>
<organism evidence="1 2">
    <name type="scientific">Datura stramonium</name>
    <name type="common">Jimsonweed</name>
    <name type="synonym">Common thornapple</name>
    <dbReference type="NCBI Taxonomy" id="4076"/>
    <lineage>
        <taxon>Eukaryota</taxon>
        <taxon>Viridiplantae</taxon>
        <taxon>Streptophyta</taxon>
        <taxon>Embryophyta</taxon>
        <taxon>Tracheophyta</taxon>
        <taxon>Spermatophyta</taxon>
        <taxon>Magnoliopsida</taxon>
        <taxon>eudicotyledons</taxon>
        <taxon>Gunneridae</taxon>
        <taxon>Pentapetalae</taxon>
        <taxon>asterids</taxon>
        <taxon>lamiids</taxon>
        <taxon>Solanales</taxon>
        <taxon>Solanaceae</taxon>
        <taxon>Solanoideae</taxon>
        <taxon>Datureae</taxon>
        <taxon>Datura</taxon>
    </lineage>
</organism>
<protein>
    <submittedName>
        <fullName evidence="1">Uncharacterized protein</fullName>
    </submittedName>
</protein>
<accession>A0ABS8SKF4</accession>